<organism evidence="1 2">
    <name type="scientific">Linderina macrospora</name>
    <dbReference type="NCBI Taxonomy" id="4868"/>
    <lineage>
        <taxon>Eukaryota</taxon>
        <taxon>Fungi</taxon>
        <taxon>Fungi incertae sedis</taxon>
        <taxon>Zoopagomycota</taxon>
        <taxon>Kickxellomycotina</taxon>
        <taxon>Kickxellomycetes</taxon>
        <taxon>Kickxellales</taxon>
        <taxon>Kickxellaceae</taxon>
        <taxon>Linderina</taxon>
    </lineage>
</organism>
<protein>
    <submittedName>
        <fullName evidence="1">E3 ubiquitin-protein ligase hrd1</fullName>
        <ecNumber evidence="1">2.3.2.27</ecNumber>
    </submittedName>
</protein>
<keyword evidence="1" id="KW-0012">Acyltransferase</keyword>
<keyword evidence="2" id="KW-1185">Reference proteome</keyword>
<evidence type="ECO:0000313" key="1">
    <source>
        <dbReference type="EMBL" id="KAJ1950645.1"/>
    </source>
</evidence>
<reference evidence="1" key="1">
    <citation type="submission" date="2022-07" db="EMBL/GenBank/DDBJ databases">
        <title>Phylogenomic reconstructions and comparative analyses of Kickxellomycotina fungi.</title>
        <authorList>
            <person name="Reynolds N.K."/>
            <person name="Stajich J.E."/>
            <person name="Barry K."/>
            <person name="Grigoriev I.V."/>
            <person name="Crous P."/>
            <person name="Smith M.E."/>
        </authorList>
    </citation>
    <scope>NUCLEOTIDE SEQUENCE</scope>
    <source>
        <strain evidence="1">NRRL 5244</strain>
    </source>
</reference>
<evidence type="ECO:0000313" key="2">
    <source>
        <dbReference type="Proteomes" id="UP001150603"/>
    </source>
</evidence>
<dbReference type="EMBL" id="JANBPW010000159">
    <property type="protein sequence ID" value="KAJ1950645.1"/>
    <property type="molecule type" value="Genomic_DNA"/>
</dbReference>
<name>A0ACC1JGF8_9FUNG</name>
<comment type="caution">
    <text evidence="1">The sequence shown here is derived from an EMBL/GenBank/DDBJ whole genome shotgun (WGS) entry which is preliminary data.</text>
</comment>
<keyword evidence="1" id="KW-0808">Transferase</keyword>
<proteinExistence type="predicted"/>
<dbReference type="EC" id="2.3.2.27" evidence="1"/>
<accession>A0ACC1JGF8</accession>
<dbReference type="Proteomes" id="UP001150603">
    <property type="component" value="Unassembled WGS sequence"/>
</dbReference>
<gene>
    <name evidence="1" type="primary">HRD1</name>
    <name evidence="1" type="ORF">FBU59_000577</name>
</gene>
<sequence>MADPSQSNVPRLAVYGIATTVLTAGVIASAFLQHQYFYTACVQLAQSSASMMVLANMGILLTILLGKLMVRVFFGQLRAIEVEHLYEQGWFAVTETCLALTIFRDEFDAATLTLFVFLLFCKVFHWILEDRVTFMEQQPRLSKLFIVRMSSLAALLASVDVFMLAYAVRVTRMYGATMMIVFGFEYALLLVHFHSTSVKFVLNAIDMRRDGEWEEKTSYVFYLEMLTDLAKLIVYFGFMMVLLMYYGLPLHILRDMYMTTRSFINKCRDWVRYRRAMQNMHLRYPTVSEEELEQMSDRTCIICREDMHGPARQVVEQWNQEREEGRAPAIGGDTPKKLPCGHVFHFNCLRSWLERQQSCPTCRHPVLDDDTQHTRAAAGAPAAPTAPAAGGSGGVERGGDGEQNNGTDSANTGQESQQGGHQSNANSSGSSSSAAPAAAAAAAPGEPSSGSGSGQTQPSRTSLLQSRTNTAAAPGSTGTNSVLPFLPGFLSPSDPRARRTHAANTQASLGGGSSSLSAANLIPVFPQSLQGTSGPYIPSLAEFPMPDLTALSDTQIRNLESDTRAAVSERIRILSALQVQLSHMVVALTQVQSIPAPAATEQGTVAKEPLDKVKEVAEPEISAPVHDSVSDYDVVDEDEDEDEGTEVAPLIGASSKGKEPDIY</sequence>